<feature type="region of interest" description="Disordered" evidence="7">
    <location>
        <begin position="226"/>
        <end position="246"/>
    </location>
</feature>
<dbReference type="EMBL" id="PFBM01000016">
    <property type="protein sequence ID" value="PIR82396.1"/>
    <property type="molecule type" value="Genomic_DNA"/>
</dbReference>
<reference evidence="10" key="1">
    <citation type="submission" date="2017-09" db="EMBL/GenBank/DDBJ databases">
        <title>Depth-based differentiation of microbial function through sediment-hosted aquifers and enrichment of novel symbionts in the deep terrestrial subsurface.</title>
        <authorList>
            <person name="Probst A.J."/>
            <person name="Ladd B."/>
            <person name="Jarett J.K."/>
            <person name="Geller-Mcgrath D.E."/>
            <person name="Sieber C.M.K."/>
            <person name="Emerson J.B."/>
            <person name="Anantharaman K."/>
            <person name="Thomas B.C."/>
            <person name="Malmstrom R."/>
            <person name="Stieglmeier M."/>
            <person name="Klingl A."/>
            <person name="Woyke T."/>
            <person name="Ryan C.M."/>
            <person name="Banfield J.F."/>
        </authorList>
    </citation>
    <scope>NUCLEOTIDE SEQUENCE [LARGE SCALE GENOMIC DNA]</scope>
</reference>
<feature type="transmembrane region" description="Helical" evidence="6">
    <location>
        <begin position="12"/>
        <end position="33"/>
    </location>
</feature>
<dbReference type="Proteomes" id="UP000231379">
    <property type="component" value="Unassembled WGS sequence"/>
</dbReference>
<sequence length="246" mass="26101">MEHLRTLSTRDIGKNLLGLAIVLLGIIFLIRYFNFDAIQARIETAGVWAPALLVLAKAATIIIAPLGGSPLYPLGGALFGFWKGTALLILGDAIGGAVAFFLARVFGRGLVERMLGKSENLLAQSLELMGTARGFLTVRVSFILFQELSAYGAGLTSLPFYTFIFIHVLVGVLPTAFLSALGAVFVAERGVWVILALSGASIGLAFLGLTIFMRMLAKYRAERIGASGHGESGPEKGLSELDGKKG</sequence>
<evidence type="ECO:0000256" key="1">
    <source>
        <dbReference type="ARBA" id="ARBA00004651"/>
    </source>
</evidence>
<evidence type="ECO:0000256" key="4">
    <source>
        <dbReference type="ARBA" id="ARBA00022989"/>
    </source>
</evidence>
<dbReference type="AlphaFoldDB" id="A0A2H0U9N3"/>
<feature type="transmembrane region" description="Helical" evidence="6">
    <location>
        <begin position="191"/>
        <end position="213"/>
    </location>
</feature>
<evidence type="ECO:0000256" key="5">
    <source>
        <dbReference type="ARBA" id="ARBA00023136"/>
    </source>
</evidence>
<dbReference type="Pfam" id="PF09335">
    <property type="entry name" value="VTT_dom"/>
    <property type="match status" value="1"/>
</dbReference>
<proteinExistence type="inferred from homology"/>
<feature type="transmembrane region" description="Helical" evidence="6">
    <location>
        <begin position="86"/>
        <end position="107"/>
    </location>
</feature>
<feature type="transmembrane region" description="Helical" evidence="6">
    <location>
        <begin position="160"/>
        <end position="185"/>
    </location>
</feature>
<comment type="subcellular location">
    <subcellularLocation>
        <location evidence="1 6">Cell membrane</location>
        <topology evidence="1 6">Multi-pass membrane protein</topology>
    </subcellularLocation>
</comment>
<dbReference type="PANTHER" id="PTHR12677:SF59">
    <property type="entry name" value="GOLGI APPARATUS MEMBRANE PROTEIN TVP38-RELATED"/>
    <property type="match status" value="1"/>
</dbReference>
<accession>A0A2H0U9N3</accession>
<dbReference type="PANTHER" id="PTHR12677">
    <property type="entry name" value="GOLGI APPARATUS MEMBRANE PROTEIN TVP38-RELATED"/>
    <property type="match status" value="1"/>
</dbReference>
<comment type="similarity">
    <text evidence="6">Belongs to the TVP38/TMEM64 family.</text>
</comment>
<feature type="transmembrane region" description="Helical" evidence="6">
    <location>
        <begin position="45"/>
        <end position="66"/>
    </location>
</feature>
<evidence type="ECO:0000256" key="6">
    <source>
        <dbReference type="RuleBase" id="RU366058"/>
    </source>
</evidence>
<dbReference type="InterPro" id="IPR015414">
    <property type="entry name" value="TMEM64"/>
</dbReference>
<comment type="caution">
    <text evidence="9">The sequence shown here is derived from an EMBL/GenBank/DDBJ whole genome shotgun (WGS) entry which is preliminary data.</text>
</comment>
<evidence type="ECO:0000313" key="9">
    <source>
        <dbReference type="EMBL" id="PIR82396.1"/>
    </source>
</evidence>
<evidence type="ECO:0000256" key="7">
    <source>
        <dbReference type="SAM" id="MobiDB-lite"/>
    </source>
</evidence>
<dbReference type="InterPro" id="IPR032816">
    <property type="entry name" value="VTT_dom"/>
</dbReference>
<feature type="domain" description="VTT" evidence="8">
    <location>
        <begin position="69"/>
        <end position="183"/>
    </location>
</feature>
<evidence type="ECO:0000256" key="3">
    <source>
        <dbReference type="ARBA" id="ARBA00022692"/>
    </source>
</evidence>
<keyword evidence="5 6" id="KW-0472">Membrane</keyword>
<evidence type="ECO:0000259" key="8">
    <source>
        <dbReference type="Pfam" id="PF09335"/>
    </source>
</evidence>
<dbReference type="GO" id="GO:0005886">
    <property type="term" value="C:plasma membrane"/>
    <property type="evidence" value="ECO:0007669"/>
    <property type="project" value="UniProtKB-SubCell"/>
</dbReference>
<organism evidence="9 10">
    <name type="scientific">Candidatus Kaiserbacteria bacterium CG10_big_fil_rev_8_21_14_0_10_59_10</name>
    <dbReference type="NCBI Taxonomy" id="1974612"/>
    <lineage>
        <taxon>Bacteria</taxon>
        <taxon>Candidatus Kaiseribacteriota</taxon>
    </lineage>
</organism>
<gene>
    <name evidence="9" type="ORF">COU20_02640</name>
</gene>
<keyword evidence="3 6" id="KW-0812">Transmembrane</keyword>
<feature type="compositionally biased region" description="Basic and acidic residues" evidence="7">
    <location>
        <begin position="232"/>
        <end position="246"/>
    </location>
</feature>
<keyword evidence="4 6" id="KW-1133">Transmembrane helix</keyword>
<protein>
    <recommendedName>
        <fullName evidence="6">TVP38/TMEM64 family membrane protein</fullName>
    </recommendedName>
</protein>
<name>A0A2H0U9N3_9BACT</name>
<evidence type="ECO:0000256" key="2">
    <source>
        <dbReference type="ARBA" id="ARBA00022475"/>
    </source>
</evidence>
<keyword evidence="2 6" id="KW-1003">Cell membrane</keyword>
<evidence type="ECO:0000313" key="10">
    <source>
        <dbReference type="Proteomes" id="UP000231379"/>
    </source>
</evidence>